<dbReference type="AlphaFoldDB" id="A0AAD6VUB4"/>
<organism evidence="1 2">
    <name type="scientific">Mycena pura</name>
    <dbReference type="NCBI Taxonomy" id="153505"/>
    <lineage>
        <taxon>Eukaryota</taxon>
        <taxon>Fungi</taxon>
        <taxon>Dikarya</taxon>
        <taxon>Basidiomycota</taxon>
        <taxon>Agaricomycotina</taxon>
        <taxon>Agaricomycetes</taxon>
        <taxon>Agaricomycetidae</taxon>
        <taxon>Agaricales</taxon>
        <taxon>Marasmiineae</taxon>
        <taxon>Mycenaceae</taxon>
        <taxon>Mycena</taxon>
    </lineage>
</organism>
<name>A0AAD6VUB4_9AGAR</name>
<reference evidence="1" key="1">
    <citation type="submission" date="2023-03" db="EMBL/GenBank/DDBJ databases">
        <title>Massive genome expansion in bonnet fungi (Mycena s.s.) driven by repeated elements and novel gene families across ecological guilds.</title>
        <authorList>
            <consortium name="Lawrence Berkeley National Laboratory"/>
            <person name="Harder C.B."/>
            <person name="Miyauchi S."/>
            <person name="Viragh M."/>
            <person name="Kuo A."/>
            <person name="Thoen E."/>
            <person name="Andreopoulos B."/>
            <person name="Lu D."/>
            <person name="Skrede I."/>
            <person name="Drula E."/>
            <person name="Henrissat B."/>
            <person name="Morin E."/>
            <person name="Kohler A."/>
            <person name="Barry K."/>
            <person name="LaButti K."/>
            <person name="Morin E."/>
            <person name="Salamov A."/>
            <person name="Lipzen A."/>
            <person name="Mereny Z."/>
            <person name="Hegedus B."/>
            <person name="Baldrian P."/>
            <person name="Stursova M."/>
            <person name="Weitz H."/>
            <person name="Taylor A."/>
            <person name="Grigoriev I.V."/>
            <person name="Nagy L.G."/>
            <person name="Martin F."/>
            <person name="Kauserud H."/>
        </authorList>
    </citation>
    <scope>NUCLEOTIDE SEQUENCE</scope>
    <source>
        <strain evidence="1">9144</strain>
    </source>
</reference>
<accession>A0AAD6VUB4</accession>
<dbReference type="Proteomes" id="UP001219525">
    <property type="component" value="Unassembled WGS sequence"/>
</dbReference>
<evidence type="ECO:0000313" key="1">
    <source>
        <dbReference type="EMBL" id="KAJ7220326.1"/>
    </source>
</evidence>
<sequence length="156" mass="17792">MVADTSTVRRHLQKYHKPAYSEWAAKNNFESRLPEDVKARNDALTEAASAKAKLEQKTLDEHLKKRPDRPAPYTDELWTLAALEWLVATDQPIDALTHPKSKAMIDIAARATEGVDIPNRPQTRAQIKQLFYDQMNKLKIRLHVSSNNSAVLTHLR</sequence>
<evidence type="ECO:0000313" key="2">
    <source>
        <dbReference type="Proteomes" id="UP001219525"/>
    </source>
</evidence>
<protein>
    <submittedName>
        <fullName evidence="1">Uncharacterized protein</fullName>
    </submittedName>
</protein>
<comment type="caution">
    <text evidence="1">The sequence shown here is derived from an EMBL/GenBank/DDBJ whole genome shotgun (WGS) entry which is preliminary data.</text>
</comment>
<proteinExistence type="predicted"/>
<dbReference type="EMBL" id="JARJCW010000010">
    <property type="protein sequence ID" value="KAJ7220326.1"/>
    <property type="molecule type" value="Genomic_DNA"/>
</dbReference>
<gene>
    <name evidence="1" type="ORF">GGX14DRAFT_355230</name>
</gene>
<keyword evidence="2" id="KW-1185">Reference proteome</keyword>